<protein>
    <recommendedName>
        <fullName evidence="6">Glutathione S-transferase</fullName>
    </recommendedName>
</protein>
<dbReference type="SUPFAM" id="SSF52833">
    <property type="entry name" value="Thioredoxin-like"/>
    <property type="match status" value="1"/>
</dbReference>
<dbReference type="InterPro" id="IPR004045">
    <property type="entry name" value="Glutathione_S-Trfase_N"/>
</dbReference>
<evidence type="ECO:0000259" key="3">
    <source>
        <dbReference type="PROSITE" id="PS50405"/>
    </source>
</evidence>
<dbReference type="Pfam" id="PF00043">
    <property type="entry name" value="GST_C"/>
    <property type="match status" value="1"/>
</dbReference>
<dbReference type="Proteomes" id="UP001590950">
    <property type="component" value="Unassembled WGS sequence"/>
</dbReference>
<accession>A0ABR4A070</accession>
<dbReference type="SFLD" id="SFLDG01151">
    <property type="entry name" value="Main.2:_Nu-like"/>
    <property type="match status" value="1"/>
</dbReference>
<dbReference type="SUPFAM" id="SSF47616">
    <property type="entry name" value="GST C-terminal domain-like"/>
    <property type="match status" value="1"/>
</dbReference>
<dbReference type="SFLD" id="SFLDG00358">
    <property type="entry name" value="Main_(cytGST)"/>
    <property type="match status" value="1"/>
</dbReference>
<comment type="caution">
    <text evidence="4">The sequence shown here is derived from an EMBL/GenBank/DDBJ whole genome shotgun (WGS) entry which is preliminary data.</text>
</comment>
<sequence length="220" mass="25523">MKPILLYWRNQVPNPSKVLVILEELGLPYETSWVELEDLKKEPFESVNPNGRVPAIEDPNTNIILFESGAIVSYLVDTYDKEHKLTYNSTPEKYFLQQWSFFQASGQGPYFGQAAWFNLFHPEKLESAQTRYANELKRIVGVLNRALKGKEWLVGDKCTYADLAFVMWNAQIDFVMKDHAWNAAEYPNFKRWQEAMMARDSLKKVMSVLMDKEVKSAGRV</sequence>
<dbReference type="InterPro" id="IPR004046">
    <property type="entry name" value="GST_C"/>
</dbReference>
<dbReference type="InterPro" id="IPR040079">
    <property type="entry name" value="Glutathione_S-Trfase"/>
</dbReference>
<feature type="domain" description="GST N-terminal" evidence="2">
    <location>
        <begin position="2"/>
        <end position="83"/>
    </location>
</feature>
<dbReference type="CDD" id="cd03048">
    <property type="entry name" value="GST_N_Ure2p_like"/>
    <property type="match status" value="1"/>
</dbReference>
<evidence type="ECO:0000313" key="4">
    <source>
        <dbReference type="EMBL" id="KAL2038433.1"/>
    </source>
</evidence>
<evidence type="ECO:0000256" key="1">
    <source>
        <dbReference type="ARBA" id="ARBA00007409"/>
    </source>
</evidence>
<dbReference type="InterPro" id="IPR036249">
    <property type="entry name" value="Thioredoxin-like_sf"/>
</dbReference>
<comment type="similarity">
    <text evidence="1">Belongs to the GST superfamily.</text>
</comment>
<dbReference type="PANTHER" id="PTHR44051:SF3">
    <property type="entry name" value="TRANSCRIPTIONAL REGULATOR URE2"/>
    <property type="match status" value="1"/>
</dbReference>
<dbReference type="PROSITE" id="PS50404">
    <property type="entry name" value="GST_NTER"/>
    <property type="match status" value="1"/>
</dbReference>
<dbReference type="PANTHER" id="PTHR44051">
    <property type="entry name" value="GLUTATHIONE S-TRANSFERASE-RELATED"/>
    <property type="match status" value="1"/>
</dbReference>
<evidence type="ECO:0000259" key="2">
    <source>
        <dbReference type="PROSITE" id="PS50404"/>
    </source>
</evidence>
<dbReference type="EMBL" id="JBEFKJ010000032">
    <property type="protein sequence ID" value="KAL2038433.1"/>
    <property type="molecule type" value="Genomic_DNA"/>
</dbReference>
<keyword evidence="5" id="KW-1185">Reference proteome</keyword>
<reference evidence="4 5" key="1">
    <citation type="submission" date="2024-09" db="EMBL/GenBank/DDBJ databases">
        <title>Rethinking Asexuality: The Enigmatic Case of Functional Sexual Genes in Lepraria (Stereocaulaceae).</title>
        <authorList>
            <person name="Doellman M."/>
            <person name="Sun Y."/>
            <person name="Barcenas-Pena A."/>
            <person name="Lumbsch H.T."/>
            <person name="Grewe F."/>
        </authorList>
    </citation>
    <scope>NUCLEOTIDE SEQUENCE [LARGE SCALE GENOMIC DNA]</scope>
    <source>
        <strain evidence="4 5">Mercado 3170</strain>
    </source>
</reference>
<dbReference type="InterPro" id="IPR010987">
    <property type="entry name" value="Glutathione-S-Trfase_C-like"/>
</dbReference>
<dbReference type="InterPro" id="IPR036282">
    <property type="entry name" value="Glutathione-S-Trfase_C_sf"/>
</dbReference>
<proteinExistence type="inferred from homology"/>
<feature type="domain" description="GST C-terminal" evidence="3">
    <location>
        <begin position="89"/>
        <end position="218"/>
    </location>
</feature>
<gene>
    <name evidence="4" type="ORF">N7G274_008772</name>
</gene>
<name>A0ABR4A070_9LECA</name>
<evidence type="ECO:0008006" key="6">
    <source>
        <dbReference type="Google" id="ProtNLM"/>
    </source>
</evidence>
<evidence type="ECO:0000313" key="5">
    <source>
        <dbReference type="Proteomes" id="UP001590950"/>
    </source>
</evidence>
<dbReference type="Pfam" id="PF13409">
    <property type="entry name" value="GST_N_2"/>
    <property type="match status" value="1"/>
</dbReference>
<dbReference type="PROSITE" id="PS50405">
    <property type="entry name" value="GST_CTER"/>
    <property type="match status" value="1"/>
</dbReference>
<dbReference type="SFLD" id="SFLDS00019">
    <property type="entry name" value="Glutathione_Transferase_(cytos"/>
    <property type="match status" value="1"/>
</dbReference>
<organism evidence="4 5">
    <name type="scientific">Stereocaulon virgatum</name>
    <dbReference type="NCBI Taxonomy" id="373712"/>
    <lineage>
        <taxon>Eukaryota</taxon>
        <taxon>Fungi</taxon>
        <taxon>Dikarya</taxon>
        <taxon>Ascomycota</taxon>
        <taxon>Pezizomycotina</taxon>
        <taxon>Lecanoromycetes</taxon>
        <taxon>OSLEUM clade</taxon>
        <taxon>Lecanoromycetidae</taxon>
        <taxon>Lecanorales</taxon>
        <taxon>Lecanorineae</taxon>
        <taxon>Stereocaulaceae</taxon>
        <taxon>Stereocaulon</taxon>
    </lineage>
</organism>
<dbReference type="Gene3D" id="1.20.1050.130">
    <property type="match status" value="1"/>
</dbReference>